<evidence type="ECO:0000313" key="11">
    <source>
        <dbReference type="EMBL" id="VVC26810.1"/>
    </source>
</evidence>
<dbReference type="Pfam" id="PF24061">
    <property type="entry name" value="LBD_receptor"/>
    <property type="match status" value="1"/>
</dbReference>
<name>A0A5E4M8Y1_9HEMI</name>
<dbReference type="PANTHER" id="PTHR42643:SF30">
    <property type="entry name" value="IONOTROPIC RECEPTOR 40A-RELATED"/>
    <property type="match status" value="1"/>
</dbReference>
<dbReference type="AlphaFoldDB" id="A0A5E4M8Y1"/>
<comment type="subcellular location">
    <subcellularLocation>
        <location evidence="1">Cell membrane</location>
        <topology evidence="1">Multi-pass membrane protein</topology>
    </subcellularLocation>
</comment>
<feature type="domain" description="Putative ionotropic receptor ligand binding" evidence="10">
    <location>
        <begin position="120"/>
        <end position="205"/>
    </location>
</feature>
<keyword evidence="6" id="KW-0675">Receptor</keyword>
<evidence type="ECO:0000256" key="6">
    <source>
        <dbReference type="ARBA" id="ARBA00023170"/>
    </source>
</evidence>
<gene>
    <name evidence="11" type="ORF">CINCED_3A018883</name>
</gene>
<dbReference type="OrthoDB" id="6430908at2759"/>
<sequence length="666" mass="76867">MNIDYQLSFFFTVLNVTTVFAFGLPQIISSKTHQNVSTTELFNCLSNVTRTYFDRQSIYLHFDEFGTVDYMANVDSFTEAVQSPKVIVPYSSFTDEQQLMKGVFAFLAEDLLYVKLLNITQQSYFLAVWTKQMHVNYIRLVFRDFWTYGKHINVVGLVMMDDGTVNAYTYKPFSNYGCSKLGRPFLLDNWQNGRFLWGVDLFSQKPKTGNMRGCELKCVGNEHPPDSVMRHDGSRWTTSGVGGKVLEILAKYLNFSPVITSPKSSNVNEMYSWYDSADVLNNISVMLITEEADLAFGWYSFATHKSEYNTKLARTTSIDCLGWAVPYRAGPPPKSWTNYVNEFDKVGWLFIGSMFVVVVGVFYFFRKLKKLHGVDSVVFFVYHMTIDQPTRVQPIWCSLRTFTIHWLWYCMVINVAYKASLGSFMTVPPHGIEFTRMDQILNSQLITMASPQSLQIINGTTTTTRISRTFMNRLQQLPPTNFEHIIDRLVIKRDIALFEVKRFMYYYSKPQAKRIKVKIPIRFLPGCLLRTHTTQFMLNGGSYLTDSVDALLSTLFETGIVDHWITHLGSNKVLPLEKIRGRVLKFVRLKEAFLFLFFSYGIAFVVLVGEICWSKRIDRRLLQLLSIRRSRTDCTDNTSITTPCRGPDQSRHYQSKSSRKTLPFVH</sequence>
<dbReference type="EMBL" id="CABPRJ010000048">
    <property type="protein sequence ID" value="VVC26810.1"/>
    <property type="molecule type" value="Genomic_DNA"/>
</dbReference>
<keyword evidence="12" id="KW-1185">Reference proteome</keyword>
<evidence type="ECO:0000256" key="5">
    <source>
        <dbReference type="ARBA" id="ARBA00023136"/>
    </source>
</evidence>
<keyword evidence="4 9" id="KW-1133">Transmembrane helix</keyword>
<evidence type="ECO:0000256" key="7">
    <source>
        <dbReference type="ARBA" id="ARBA00023180"/>
    </source>
</evidence>
<reference evidence="11 12" key="1">
    <citation type="submission" date="2019-08" db="EMBL/GenBank/DDBJ databases">
        <authorList>
            <person name="Alioto T."/>
            <person name="Alioto T."/>
            <person name="Gomez Garrido J."/>
        </authorList>
    </citation>
    <scope>NUCLEOTIDE SEQUENCE [LARGE SCALE GENOMIC DNA]</scope>
</reference>
<dbReference type="InterPro" id="IPR052192">
    <property type="entry name" value="Insect_Ionotropic_Sensory_Rcpt"/>
</dbReference>
<keyword evidence="3 9" id="KW-0812">Transmembrane</keyword>
<feature type="region of interest" description="Disordered" evidence="8">
    <location>
        <begin position="634"/>
        <end position="666"/>
    </location>
</feature>
<evidence type="ECO:0000313" key="12">
    <source>
        <dbReference type="Proteomes" id="UP000325440"/>
    </source>
</evidence>
<keyword evidence="5 9" id="KW-0472">Membrane</keyword>
<protein>
    <recommendedName>
        <fullName evidence="10">Putative ionotropic receptor ligand binding domain-containing protein</fullName>
    </recommendedName>
</protein>
<dbReference type="GO" id="GO:0005886">
    <property type="term" value="C:plasma membrane"/>
    <property type="evidence" value="ECO:0007669"/>
    <property type="project" value="UniProtKB-SubCell"/>
</dbReference>
<proteinExistence type="predicted"/>
<evidence type="ECO:0000256" key="4">
    <source>
        <dbReference type="ARBA" id="ARBA00022989"/>
    </source>
</evidence>
<evidence type="ECO:0000256" key="9">
    <source>
        <dbReference type="SAM" id="Phobius"/>
    </source>
</evidence>
<feature type="transmembrane region" description="Helical" evidence="9">
    <location>
        <begin position="406"/>
        <end position="427"/>
    </location>
</feature>
<organism evidence="11 12">
    <name type="scientific">Cinara cedri</name>
    <dbReference type="NCBI Taxonomy" id="506608"/>
    <lineage>
        <taxon>Eukaryota</taxon>
        <taxon>Metazoa</taxon>
        <taxon>Ecdysozoa</taxon>
        <taxon>Arthropoda</taxon>
        <taxon>Hexapoda</taxon>
        <taxon>Insecta</taxon>
        <taxon>Pterygota</taxon>
        <taxon>Neoptera</taxon>
        <taxon>Paraneoptera</taxon>
        <taxon>Hemiptera</taxon>
        <taxon>Sternorrhyncha</taxon>
        <taxon>Aphidomorpha</taxon>
        <taxon>Aphidoidea</taxon>
        <taxon>Aphididae</taxon>
        <taxon>Lachninae</taxon>
        <taxon>Cinara</taxon>
    </lineage>
</organism>
<evidence type="ECO:0000256" key="3">
    <source>
        <dbReference type="ARBA" id="ARBA00022692"/>
    </source>
</evidence>
<dbReference type="PANTHER" id="PTHR42643">
    <property type="entry name" value="IONOTROPIC RECEPTOR 20A-RELATED"/>
    <property type="match status" value="1"/>
</dbReference>
<evidence type="ECO:0000256" key="2">
    <source>
        <dbReference type="ARBA" id="ARBA00022475"/>
    </source>
</evidence>
<dbReference type="Proteomes" id="UP000325440">
    <property type="component" value="Unassembled WGS sequence"/>
</dbReference>
<feature type="transmembrane region" description="Helical" evidence="9">
    <location>
        <begin position="592"/>
        <end position="613"/>
    </location>
</feature>
<keyword evidence="7" id="KW-0325">Glycoprotein</keyword>
<accession>A0A5E4M8Y1</accession>
<evidence type="ECO:0000256" key="1">
    <source>
        <dbReference type="ARBA" id="ARBA00004651"/>
    </source>
</evidence>
<evidence type="ECO:0000259" key="10">
    <source>
        <dbReference type="Pfam" id="PF24061"/>
    </source>
</evidence>
<dbReference type="InterPro" id="IPR056198">
    <property type="entry name" value="LBD_receptor"/>
</dbReference>
<keyword evidence="2" id="KW-1003">Cell membrane</keyword>
<evidence type="ECO:0000256" key="8">
    <source>
        <dbReference type="SAM" id="MobiDB-lite"/>
    </source>
</evidence>
<dbReference type="Gene3D" id="1.10.287.70">
    <property type="match status" value="1"/>
</dbReference>
<feature type="transmembrane region" description="Helical" evidence="9">
    <location>
        <begin position="346"/>
        <end position="365"/>
    </location>
</feature>